<accession>A0A6B2LWL5</accession>
<evidence type="ECO:0000256" key="2">
    <source>
        <dbReference type="ARBA" id="ARBA00022723"/>
    </source>
</evidence>
<evidence type="ECO:0000256" key="3">
    <source>
        <dbReference type="ARBA" id="ARBA00022801"/>
    </source>
</evidence>
<dbReference type="EMBL" id="JAAGNX010000001">
    <property type="protein sequence ID" value="NDV60868.1"/>
    <property type="molecule type" value="Genomic_DNA"/>
</dbReference>
<dbReference type="RefSeq" id="WP_163961276.1">
    <property type="nucleotide sequence ID" value="NZ_JAAGNX010000001.1"/>
</dbReference>
<dbReference type="GO" id="GO:0004222">
    <property type="term" value="F:metalloendopeptidase activity"/>
    <property type="evidence" value="ECO:0007669"/>
    <property type="project" value="InterPro"/>
</dbReference>
<dbReference type="AlphaFoldDB" id="A0A6B2LWL5"/>
<keyword evidence="2" id="KW-0479">Metal-binding</keyword>
<dbReference type="GO" id="GO:0016020">
    <property type="term" value="C:membrane"/>
    <property type="evidence" value="ECO:0007669"/>
    <property type="project" value="TreeGrafter"/>
</dbReference>
<dbReference type="Pfam" id="PF01435">
    <property type="entry name" value="Peptidase_M48"/>
    <property type="match status" value="1"/>
</dbReference>
<keyword evidence="5 6" id="KW-0482">Metalloprotease</keyword>
<evidence type="ECO:0000313" key="9">
    <source>
        <dbReference type="EMBL" id="NDV60868.1"/>
    </source>
</evidence>
<evidence type="ECO:0000259" key="8">
    <source>
        <dbReference type="Pfam" id="PF01435"/>
    </source>
</evidence>
<dbReference type="Proteomes" id="UP000478417">
    <property type="component" value="Unassembled WGS sequence"/>
</dbReference>
<dbReference type="PANTHER" id="PTHR22726:SF24">
    <property type="entry name" value="M48 FAMILY METALLOPEPTIDASE"/>
    <property type="match status" value="1"/>
</dbReference>
<dbReference type="GO" id="GO:0046872">
    <property type="term" value="F:metal ion binding"/>
    <property type="evidence" value="ECO:0007669"/>
    <property type="project" value="UniProtKB-KW"/>
</dbReference>
<name>A0A6B2LWL5_9BACT</name>
<dbReference type="PROSITE" id="PS51257">
    <property type="entry name" value="PROKAR_LIPOPROTEIN"/>
    <property type="match status" value="1"/>
</dbReference>
<comment type="caution">
    <text evidence="9">The sequence shown here is derived from an EMBL/GenBank/DDBJ whole genome shotgun (WGS) entry which is preliminary data.</text>
</comment>
<dbReference type="CDD" id="cd07331">
    <property type="entry name" value="M48C_Oma1_like"/>
    <property type="match status" value="1"/>
</dbReference>
<keyword evidence="3 6" id="KW-0378">Hydrolase</keyword>
<evidence type="ECO:0000256" key="5">
    <source>
        <dbReference type="ARBA" id="ARBA00023049"/>
    </source>
</evidence>
<dbReference type="GO" id="GO:0051603">
    <property type="term" value="P:proteolysis involved in protein catabolic process"/>
    <property type="evidence" value="ECO:0007669"/>
    <property type="project" value="TreeGrafter"/>
</dbReference>
<evidence type="ECO:0000256" key="4">
    <source>
        <dbReference type="ARBA" id="ARBA00022833"/>
    </source>
</evidence>
<feature type="chain" id="PRO_5025646332" evidence="7">
    <location>
        <begin position="24"/>
        <end position="250"/>
    </location>
</feature>
<dbReference type="PANTHER" id="PTHR22726">
    <property type="entry name" value="METALLOENDOPEPTIDASE OMA1"/>
    <property type="match status" value="1"/>
</dbReference>
<keyword evidence="7" id="KW-0732">Signal</keyword>
<evidence type="ECO:0000256" key="1">
    <source>
        <dbReference type="ARBA" id="ARBA00022670"/>
    </source>
</evidence>
<keyword evidence="10" id="KW-1185">Reference proteome</keyword>
<protein>
    <submittedName>
        <fullName evidence="9">M48 family metallopeptidase</fullName>
    </submittedName>
</protein>
<organism evidence="9 10">
    <name type="scientific">Oceanipulchritudo coccoides</name>
    <dbReference type="NCBI Taxonomy" id="2706888"/>
    <lineage>
        <taxon>Bacteria</taxon>
        <taxon>Pseudomonadati</taxon>
        <taxon>Verrucomicrobiota</taxon>
        <taxon>Opitutia</taxon>
        <taxon>Puniceicoccales</taxon>
        <taxon>Oceanipulchritudinaceae</taxon>
        <taxon>Oceanipulchritudo</taxon>
    </lineage>
</organism>
<sequence length="250" mass="27179">MKRLLYLFLLVAFCGCASGPTFFSEDYLAGMAATEFSKIKEQFPISNDPAGTAMVNRVSSRIAQTLGDEMPDADWEYVLLEDEAANAFAMPGGKIAVFTGLLELVDSDDELAAVVGHEIAHVLLKHANQRMSAELIRGGIGVLVAVGTSEMEDENRALALAAYGIGSQVGIMLPYSRSHETQSDRMGLIIAARSGFDPRAAITFWKKMAEASSSSLPEFLSTHPGYETRIETLTEAMPEALRYYQASKRP</sequence>
<evidence type="ECO:0000256" key="7">
    <source>
        <dbReference type="SAM" id="SignalP"/>
    </source>
</evidence>
<dbReference type="InterPro" id="IPR001915">
    <property type="entry name" value="Peptidase_M48"/>
</dbReference>
<keyword evidence="4 6" id="KW-0862">Zinc</keyword>
<evidence type="ECO:0000313" key="10">
    <source>
        <dbReference type="Proteomes" id="UP000478417"/>
    </source>
</evidence>
<reference evidence="9 10" key="1">
    <citation type="submission" date="2020-02" db="EMBL/GenBank/DDBJ databases">
        <title>Albibacoteraceae fam. nov., the first described family within the subdivision 4 Verrucomicrobia.</title>
        <authorList>
            <person name="Xi F."/>
        </authorList>
    </citation>
    <scope>NUCLEOTIDE SEQUENCE [LARGE SCALE GENOMIC DNA]</scope>
    <source>
        <strain evidence="9 10">CK1056</strain>
    </source>
</reference>
<keyword evidence="1 6" id="KW-0645">Protease</keyword>
<comment type="similarity">
    <text evidence="6">Belongs to the peptidase M48 family.</text>
</comment>
<feature type="domain" description="Peptidase M48" evidence="8">
    <location>
        <begin position="52"/>
        <end position="235"/>
    </location>
</feature>
<feature type="signal peptide" evidence="7">
    <location>
        <begin position="1"/>
        <end position="23"/>
    </location>
</feature>
<proteinExistence type="inferred from homology"/>
<comment type="cofactor">
    <cofactor evidence="6">
        <name>Zn(2+)</name>
        <dbReference type="ChEBI" id="CHEBI:29105"/>
    </cofactor>
    <text evidence="6">Binds 1 zinc ion per subunit.</text>
</comment>
<dbReference type="Gene3D" id="3.30.2010.10">
    <property type="entry name" value="Metalloproteases ('zincins'), catalytic domain"/>
    <property type="match status" value="1"/>
</dbReference>
<dbReference type="InterPro" id="IPR051156">
    <property type="entry name" value="Mito/Outer_Membr_Metalloprot"/>
</dbReference>
<gene>
    <name evidence="9" type="ORF">G0Q06_00210</name>
</gene>
<evidence type="ECO:0000256" key="6">
    <source>
        <dbReference type="RuleBase" id="RU003983"/>
    </source>
</evidence>